<evidence type="ECO:0000256" key="1">
    <source>
        <dbReference type="SAM" id="SignalP"/>
    </source>
</evidence>
<keyword evidence="2" id="KW-0326">Glycosidase</keyword>
<name>A0A9K3IX49_HELAN</name>
<sequence>MMRVSSKLFCVIAFVVCLFPMLDNINGGVMAFHKEYINYKVMTTKNVDQVYRTGYHFQPKQNWINGTFNLSHI</sequence>
<evidence type="ECO:0000313" key="2">
    <source>
        <dbReference type="EMBL" id="KAF5804390.1"/>
    </source>
</evidence>
<comment type="caution">
    <text evidence="2">The sequence shown here is derived from an EMBL/GenBank/DDBJ whole genome shotgun (WGS) entry which is preliminary data.</text>
</comment>
<dbReference type="GO" id="GO:0004564">
    <property type="term" value="F:beta-fructofuranosidase activity"/>
    <property type="evidence" value="ECO:0007669"/>
    <property type="project" value="UniProtKB-EC"/>
</dbReference>
<dbReference type="EC" id="3.2.1.26" evidence="2"/>
<dbReference type="Gramene" id="mRNA:HanXRQr2_Chr05g0196451">
    <property type="protein sequence ID" value="CDS:HanXRQr2_Chr05g0196451.1"/>
    <property type="gene ID" value="HanXRQr2_Chr05g0196451"/>
</dbReference>
<accession>A0A9K3IX49</accession>
<reference evidence="2" key="2">
    <citation type="submission" date="2020-06" db="EMBL/GenBank/DDBJ databases">
        <title>Helianthus annuus Genome sequencing and assembly Release 2.</title>
        <authorList>
            <person name="Gouzy J."/>
            <person name="Langlade N."/>
            <person name="Munos S."/>
        </authorList>
    </citation>
    <scope>NUCLEOTIDE SEQUENCE</scope>
    <source>
        <tissue evidence="2">Leaves</tissue>
    </source>
</reference>
<keyword evidence="2" id="KW-0378">Hydrolase</keyword>
<dbReference type="AlphaFoldDB" id="A0A9K3IX49"/>
<proteinExistence type="predicted"/>
<gene>
    <name evidence="2" type="ORF">HanXRQr2_Chr05g0196451</name>
</gene>
<evidence type="ECO:0000313" key="3">
    <source>
        <dbReference type="Proteomes" id="UP000215914"/>
    </source>
</evidence>
<feature type="chain" id="PRO_5039948045" evidence="1">
    <location>
        <begin position="32"/>
        <end position="73"/>
    </location>
</feature>
<organism evidence="2 3">
    <name type="scientific">Helianthus annuus</name>
    <name type="common">Common sunflower</name>
    <dbReference type="NCBI Taxonomy" id="4232"/>
    <lineage>
        <taxon>Eukaryota</taxon>
        <taxon>Viridiplantae</taxon>
        <taxon>Streptophyta</taxon>
        <taxon>Embryophyta</taxon>
        <taxon>Tracheophyta</taxon>
        <taxon>Spermatophyta</taxon>
        <taxon>Magnoliopsida</taxon>
        <taxon>eudicotyledons</taxon>
        <taxon>Gunneridae</taxon>
        <taxon>Pentapetalae</taxon>
        <taxon>asterids</taxon>
        <taxon>campanulids</taxon>
        <taxon>Asterales</taxon>
        <taxon>Asteraceae</taxon>
        <taxon>Asteroideae</taxon>
        <taxon>Heliantheae alliance</taxon>
        <taxon>Heliantheae</taxon>
        <taxon>Helianthus</taxon>
    </lineage>
</organism>
<keyword evidence="3" id="KW-1185">Reference proteome</keyword>
<protein>
    <submittedName>
        <fullName evidence="2">Beta-fructofuranosidase</fullName>
        <ecNumber evidence="2">3.2.1.26</ecNumber>
    </submittedName>
</protein>
<keyword evidence="1" id="KW-0732">Signal</keyword>
<reference evidence="2" key="1">
    <citation type="journal article" date="2017" name="Nature">
        <title>The sunflower genome provides insights into oil metabolism, flowering and Asterid evolution.</title>
        <authorList>
            <person name="Badouin H."/>
            <person name="Gouzy J."/>
            <person name="Grassa C.J."/>
            <person name="Murat F."/>
            <person name="Staton S.E."/>
            <person name="Cottret L."/>
            <person name="Lelandais-Briere C."/>
            <person name="Owens G.L."/>
            <person name="Carrere S."/>
            <person name="Mayjonade B."/>
            <person name="Legrand L."/>
            <person name="Gill N."/>
            <person name="Kane N.C."/>
            <person name="Bowers J.E."/>
            <person name="Hubner S."/>
            <person name="Bellec A."/>
            <person name="Berard A."/>
            <person name="Berges H."/>
            <person name="Blanchet N."/>
            <person name="Boniface M.C."/>
            <person name="Brunel D."/>
            <person name="Catrice O."/>
            <person name="Chaidir N."/>
            <person name="Claudel C."/>
            <person name="Donnadieu C."/>
            <person name="Faraut T."/>
            <person name="Fievet G."/>
            <person name="Helmstetter N."/>
            <person name="King M."/>
            <person name="Knapp S.J."/>
            <person name="Lai Z."/>
            <person name="Le Paslier M.C."/>
            <person name="Lippi Y."/>
            <person name="Lorenzon L."/>
            <person name="Mandel J.R."/>
            <person name="Marage G."/>
            <person name="Marchand G."/>
            <person name="Marquand E."/>
            <person name="Bret-Mestries E."/>
            <person name="Morien E."/>
            <person name="Nambeesan S."/>
            <person name="Nguyen T."/>
            <person name="Pegot-Espagnet P."/>
            <person name="Pouilly N."/>
            <person name="Raftis F."/>
            <person name="Sallet E."/>
            <person name="Schiex T."/>
            <person name="Thomas J."/>
            <person name="Vandecasteele C."/>
            <person name="Vares D."/>
            <person name="Vear F."/>
            <person name="Vautrin S."/>
            <person name="Crespi M."/>
            <person name="Mangin B."/>
            <person name="Burke J.M."/>
            <person name="Salse J."/>
            <person name="Munos S."/>
            <person name="Vincourt P."/>
            <person name="Rieseberg L.H."/>
            <person name="Langlade N.B."/>
        </authorList>
    </citation>
    <scope>NUCLEOTIDE SEQUENCE</scope>
    <source>
        <tissue evidence="2">Leaves</tissue>
    </source>
</reference>
<feature type="signal peptide" evidence="1">
    <location>
        <begin position="1"/>
        <end position="31"/>
    </location>
</feature>
<dbReference type="Proteomes" id="UP000215914">
    <property type="component" value="Unassembled WGS sequence"/>
</dbReference>
<dbReference type="EMBL" id="MNCJ02000320">
    <property type="protein sequence ID" value="KAF5804390.1"/>
    <property type="molecule type" value="Genomic_DNA"/>
</dbReference>